<dbReference type="PATRIC" id="fig|1321819.3.peg.1890"/>
<keyword evidence="1" id="KW-0812">Transmembrane</keyword>
<reference evidence="2 3" key="1">
    <citation type="submission" date="2013-08" db="EMBL/GenBank/DDBJ databases">
        <authorList>
            <person name="Weinstock G."/>
            <person name="Sodergren E."/>
            <person name="Wylie T."/>
            <person name="Fulton L."/>
            <person name="Fulton R."/>
            <person name="Fronick C."/>
            <person name="O'Laughlin M."/>
            <person name="Godfrey J."/>
            <person name="Miner T."/>
            <person name="Herter B."/>
            <person name="Appelbaum E."/>
            <person name="Cordes M."/>
            <person name="Lek S."/>
            <person name="Wollam A."/>
            <person name="Pepin K.H."/>
            <person name="Palsikar V.B."/>
            <person name="Mitreva M."/>
            <person name="Wilson R.K."/>
        </authorList>
    </citation>
    <scope>NUCLEOTIDE SEQUENCE [LARGE SCALE GENOMIC DNA]</scope>
    <source>
        <strain evidence="2 3">F0041</strain>
    </source>
</reference>
<organism evidence="2 3">
    <name type="scientific">Bacteroides pyogenes F0041</name>
    <dbReference type="NCBI Taxonomy" id="1321819"/>
    <lineage>
        <taxon>Bacteria</taxon>
        <taxon>Pseudomonadati</taxon>
        <taxon>Bacteroidota</taxon>
        <taxon>Bacteroidia</taxon>
        <taxon>Bacteroidales</taxon>
        <taxon>Bacteroidaceae</taxon>
        <taxon>Bacteroides</taxon>
    </lineage>
</organism>
<dbReference type="Proteomes" id="UP000016496">
    <property type="component" value="Unassembled WGS sequence"/>
</dbReference>
<feature type="transmembrane region" description="Helical" evidence="1">
    <location>
        <begin position="6"/>
        <end position="27"/>
    </location>
</feature>
<dbReference type="HOGENOM" id="CLU_2864052_0_0_10"/>
<evidence type="ECO:0000313" key="3">
    <source>
        <dbReference type="Proteomes" id="UP000016496"/>
    </source>
</evidence>
<name>U2CKU7_9BACE</name>
<keyword evidence="1" id="KW-0472">Membrane</keyword>
<protein>
    <submittedName>
        <fullName evidence="2">Uncharacterized protein</fullName>
    </submittedName>
</protein>
<dbReference type="EMBL" id="AWSV01000108">
    <property type="protein sequence ID" value="ERI85165.1"/>
    <property type="molecule type" value="Genomic_DNA"/>
</dbReference>
<evidence type="ECO:0000256" key="1">
    <source>
        <dbReference type="SAM" id="Phobius"/>
    </source>
</evidence>
<proteinExistence type="predicted"/>
<gene>
    <name evidence="2" type="ORF">HMPREF1981_02052</name>
</gene>
<keyword evidence="1" id="KW-1133">Transmembrane helix</keyword>
<dbReference type="RefSeq" id="WP_021645550.1">
    <property type="nucleotide sequence ID" value="NZ_KE993110.1"/>
</dbReference>
<dbReference type="AlphaFoldDB" id="U2CKU7"/>
<dbReference type="OrthoDB" id="800015at2"/>
<evidence type="ECO:0000313" key="2">
    <source>
        <dbReference type="EMBL" id="ERI85165.1"/>
    </source>
</evidence>
<sequence>MEGSHSPFGFIWQIAAATGWSVHYILWKLPYPTLLLMLSDAPRWVKSGRNKKRVGVPGRDARCASDTAAQFRAQMKRNNE</sequence>
<accession>U2CKU7</accession>
<comment type="caution">
    <text evidence="2">The sequence shown here is derived from an EMBL/GenBank/DDBJ whole genome shotgun (WGS) entry which is preliminary data.</text>
</comment>